<dbReference type="GO" id="GO:0006882">
    <property type="term" value="P:intracellular zinc ion homeostasis"/>
    <property type="evidence" value="ECO:0007669"/>
    <property type="project" value="TreeGrafter"/>
</dbReference>
<dbReference type="FunFam" id="3.30.70.1350:FF:000002">
    <property type="entry name" value="Ferrous-iron efflux pump FieF"/>
    <property type="match status" value="1"/>
</dbReference>
<comment type="similarity">
    <text evidence="2">Belongs to the cation diffusion facilitator (CDF) transporter (TC 2.A.4) family.</text>
</comment>
<dbReference type="NCBIfam" id="TIGR01297">
    <property type="entry name" value="CDF"/>
    <property type="match status" value="1"/>
</dbReference>
<evidence type="ECO:0000256" key="10">
    <source>
        <dbReference type="SAM" id="Phobius"/>
    </source>
</evidence>
<keyword evidence="7 10" id="KW-0472">Membrane</keyword>
<protein>
    <recommendedName>
        <fullName evidence="8">Protein p34</fullName>
    </recommendedName>
</protein>
<dbReference type="GO" id="GO:0015093">
    <property type="term" value="F:ferrous iron transmembrane transporter activity"/>
    <property type="evidence" value="ECO:0007669"/>
    <property type="project" value="TreeGrafter"/>
</dbReference>
<feature type="domain" description="Cation efflux protein transmembrane" evidence="11">
    <location>
        <begin position="27"/>
        <end position="219"/>
    </location>
</feature>
<dbReference type="InterPro" id="IPR058533">
    <property type="entry name" value="Cation_efflux_TM"/>
</dbReference>
<reference evidence="13 14" key="1">
    <citation type="submission" date="2019-07" db="EMBL/GenBank/DDBJ databases">
        <title>Whole genome shotgun sequence of Rhodospirillum oryzae NBRC 107573.</title>
        <authorList>
            <person name="Hosoyama A."/>
            <person name="Uohara A."/>
            <person name="Ohji S."/>
            <person name="Ichikawa N."/>
        </authorList>
    </citation>
    <scope>NUCLEOTIDE SEQUENCE [LARGE SCALE GENOMIC DNA]</scope>
    <source>
        <strain evidence="13 14">NBRC 107573</strain>
    </source>
</reference>
<feature type="domain" description="Cation efflux protein cytoplasmic" evidence="12">
    <location>
        <begin position="223"/>
        <end position="299"/>
    </location>
</feature>
<dbReference type="PANTHER" id="PTHR43840:SF41">
    <property type="entry name" value="CATION-EFFLUX PUMP FIEF"/>
    <property type="match status" value="1"/>
</dbReference>
<keyword evidence="14" id="KW-1185">Reference proteome</keyword>
<feature type="transmembrane region" description="Helical" evidence="10">
    <location>
        <begin position="93"/>
        <end position="115"/>
    </location>
</feature>
<dbReference type="PANTHER" id="PTHR43840">
    <property type="entry name" value="MITOCHONDRIAL METAL TRANSPORTER 1-RELATED"/>
    <property type="match status" value="1"/>
</dbReference>
<dbReference type="Gene3D" id="1.20.1510.10">
    <property type="entry name" value="Cation efflux protein transmembrane domain"/>
    <property type="match status" value="1"/>
</dbReference>
<dbReference type="GO" id="GO:0015341">
    <property type="term" value="F:zinc efflux antiporter activity"/>
    <property type="evidence" value="ECO:0007669"/>
    <property type="project" value="TreeGrafter"/>
</dbReference>
<dbReference type="InterPro" id="IPR036837">
    <property type="entry name" value="Cation_efflux_CTD_sf"/>
</dbReference>
<evidence type="ECO:0000256" key="7">
    <source>
        <dbReference type="ARBA" id="ARBA00023136"/>
    </source>
</evidence>
<dbReference type="SUPFAM" id="SSF160240">
    <property type="entry name" value="Cation efflux protein cytoplasmic domain-like"/>
    <property type="match status" value="1"/>
</dbReference>
<evidence type="ECO:0000256" key="9">
    <source>
        <dbReference type="SAM" id="MobiDB-lite"/>
    </source>
</evidence>
<evidence type="ECO:0000256" key="1">
    <source>
        <dbReference type="ARBA" id="ARBA00004651"/>
    </source>
</evidence>
<dbReference type="SUPFAM" id="SSF161111">
    <property type="entry name" value="Cation efflux protein transmembrane domain-like"/>
    <property type="match status" value="1"/>
</dbReference>
<feature type="transmembrane region" description="Helical" evidence="10">
    <location>
        <begin position="127"/>
        <end position="146"/>
    </location>
</feature>
<name>A0A512H791_9PROT</name>
<evidence type="ECO:0000256" key="4">
    <source>
        <dbReference type="ARBA" id="ARBA00022475"/>
    </source>
</evidence>
<evidence type="ECO:0000313" key="13">
    <source>
        <dbReference type="EMBL" id="GEO81322.1"/>
    </source>
</evidence>
<dbReference type="InterPro" id="IPR050291">
    <property type="entry name" value="CDF_Transporter"/>
</dbReference>
<dbReference type="AlphaFoldDB" id="A0A512H791"/>
<evidence type="ECO:0000313" key="14">
    <source>
        <dbReference type="Proteomes" id="UP000321567"/>
    </source>
</evidence>
<dbReference type="InterPro" id="IPR002524">
    <property type="entry name" value="Cation_efflux"/>
</dbReference>
<evidence type="ECO:0000256" key="3">
    <source>
        <dbReference type="ARBA" id="ARBA00022448"/>
    </source>
</evidence>
<dbReference type="OrthoDB" id="9806522at2"/>
<evidence type="ECO:0000256" key="5">
    <source>
        <dbReference type="ARBA" id="ARBA00022692"/>
    </source>
</evidence>
<dbReference type="GO" id="GO:0005886">
    <property type="term" value="C:plasma membrane"/>
    <property type="evidence" value="ECO:0007669"/>
    <property type="project" value="UniProtKB-SubCell"/>
</dbReference>
<keyword evidence="6 10" id="KW-1133">Transmembrane helix</keyword>
<dbReference type="GO" id="GO:0015086">
    <property type="term" value="F:cadmium ion transmembrane transporter activity"/>
    <property type="evidence" value="ECO:0007669"/>
    <property type="project" value="TreeGrafter"/>
</dbReference>
<keyword evidence="4" id="KW-1003">Cell membrane</keyword>
<dbReference type="RefSeq" id="WP_147163361.1">
    <property type="nucleotide sequence ID" value="NZ_BJZO01000033.1"/>
</dbReference>
<evidence type="ECO:0000256" key="2">
    <source>
        <dbReference type="ARBA" id="ARBA00008114"/>
    </source>
</evidence>
<dbReference type="Proteomes" id="UP000321567">
    <property type="component" value="Unassembled WGS sequence"/>
</dbReference>
<feature type="transmembrane region" description="Helical" evidence="10">
    <location>
        <begin position="194"/>
        <end position="212"/>
    </location>
</feature>
<accession>A0A512H791</accession>
<feature type="transmembrane region" description="Helical" evidence="10">
    <location>
        <begin position="166"/>
        <end position="188"/>
    </location>
</feature>
<comment type="subcellular location">
    <subcellularLocation>
        <location evidence="1">Cell membrane</location>
        <topology evidence="1">Multi-pass membrane protein</topology>
    </subcellularLocation>
</comment>
<dbReference type="Pfam" id="PF16916">
    <property type="entry name" value="ZT_dimer"/>
    <property type="match status" value="1"/>
</dbReference>
<dbReference type="Pfam" id="PF01545">
    <property type="entry name" value="Cation_efflux"/>
    <property type="match status" value="1"/>
</dbReference>
<gene>
    <name evidence="13" type="ORF">ROR02_14530</name>
</gene>
<feature type="region of interest" description="Disordered" evidence="9">
    <location>
        <begin position="304"/>
        <end position="325"/>
    </location>
</feature>
<feature type="transmembrane region" description="Helical" evidence="10">
    <location>
        <begin position="27"/>
        <end position="45"/>
    </location>
</feature>
<proteinExistence type="inferred from homology"/>
<dbReference type="EMBL" id="BJZO01000033">
    <property type="protein sequence ID" value="GEO81322.1"/>
    <property type="molecule type" value="Genomic_DNA"/>
</dbReference>
<dbReference type="InterPro" id="IPR027469">
    <property type="entry name" value="Cation_efflux_TMD_sf"/>
</dbReference>
<evidence type="ECO:0000256" key="6">
    <source>
        <dbReference type="ARBA" id="ARBA00022989"/>
    </source>
</evidence>
<evidence type="ECO:0000259" key="12">
    <source>
        <dbReference type="Pfam" id="PF16916"/>
    </source>
</evidence>
<evidence type="ECO:0000259" key="11">
    <source>
        <dbReference type="Pfam" id="PF01545"/>
    </source>
</evidence>
<dbReference type="Gene3D" id="3.30.70.1350">
    <property type="entry name" value="Cation efflux protein, cytoplasmic domain"/>
    <property type="match status" value="1"/>
</dbReference>
<keyword evidence="3" id="KW-0813">Transport</keyword>
<evidence type="ECO:0000256" key="8">
    <source>
        <dbReference type="ARBA" id="ARBA00068882"/>
    </source>
</evidence>
<dbReference type="InterPro" id="IPR027470">
    <property type="entry name" value="Cation_efflux_CTD"/>
</dbReference>
<sequence>MTTTAPPPSDRLDPQHAGRLMRRASQASVTVAAILVAAKLGAWLMTDSVAVLSTLIDSLLDAAASLVTLVAVRQALTPADEEHRFGHGKAEPLAGLGQSAFIAGSGALLLMQAIARLVEPAPVRDGMVGIAVMGLSIALTLLLVTFQRHVIRKTGSVAIGADSLHYTGDLLTNLAVIASLLVGMVVDIPRLDPLLALGIAAYLMANAWTIGVRSIHLLMDSELPDADRDHILDLCRRHPQVRDVHDLRTRSSGPLTFIQLHLELDAGQTLLSAHAVAVEVEAALHEAFPNADILIHQDPAGLRENNHPPFAYQDRVSAPSEPAPG</sequence>
<keyword evidence="5 10" id="KW-0812">Transmembrane</keyword>
<feature type="transmembrane region" description="Helical" evidence="10">
    <location>
        <begin position="51"/>
        <end position="72"/>
    </location>
</feature>
<comment type="caution">
    <text evidence="13">The sequence shown here is derived from an EMBL/GenBank/DDBJ whole genome shotgun (WGS) entry which is preliminary data.</text>
</comment>
<organism evidence="13 14">
    <name type="scientific">Pararhodospirillum oryzae</name>
    <dbReference type="NCBI Taxonomy" id="478448"/>
    <lineage>
        <taxon>Bacteria</taxon>
        <taxon>Pseudomonadati</taxon>
        <taxon>Pseudomonadota</taxon>
        <taxon>Alphaproteobacteria</taxon>
        <taxon>Rhodospirillales</taxon>
        <taxon>Rhodospirillaceae</taxon>
        <taxon>Pararhodospirillum</taxon>
    </lineage>
</organism>